<dbReference type="AlphaFoldDB" id="A0A644YP55"/>
<protein>
    <submittedName>
        <fullName evidence="2">Uncharacterized protein</fullName>
    </submittedName>
</protein>
<evidence type="ECO:0000313" key="2">
    <source>
        <dbReference type="EMBL" id="MPM30375.1"/>
    </source>
</evidence>
<proteinExistence type="predicted"/>
<organism evidence="2">
    <name type="scientific">bioreactor metagenome</name>
    <dbReference type="NCBI Taxonomy" id="1076179"/>
    <lineage>
        <taxon>unclassified sequences</taxon>
        <taxon>metagenomes</taxon>
        <taxon>ecological metagenomes</taxon>
    </lineage>
</organism>
<feature type="region of interest" description="Disordered" evidence="1">
    <location>
        <begin position="545"/>
        <end position="570"/>
    </location>
</feature>
<evidence type="ECO:0000256" key="1">
    <source>
        <dbReference type="SAM" id="MobiDB-lite"/>
    </source>
</evidence>
<comment type="caution">
    <text evidence="2">The sequence shown here is derived from an EMBL/GenBank/DDBJ whole genome shotgun (WGS) entry which is preliminary data.</text>
</comment>
<name>A0A644YP55_9ZZZZ</name>
<dbReference type="EMBL" id="VSSQ01005770">
    <property type="protein sequence ID" value="MPM30375.1"/>
    <property type="molecule type" value="Genomic_DNA"/>
</dbReference>
<accession>A0A644YP55</accession>
<gene>
    <name evidence="2" type="ORF">SDC9_76923</name>
</gene>
<sequence length="570" mass="61913">MMVSTERRISVLERMKLSAMVVVMVASRWALTPLPRPSDRTARLRFSDSRVSIRQSSPQAFWPVLVNWRHSISTKNSGFIGFGLRRLRRAVGSGDLFEQNFGFGDVFAEEARDFLNGQDVFADHFFGFFGDLFAAEFGTGHILNHRAGGLARRDGENAEVDDPLVYHLIEFFDFTAVGEHAFKEIGEINQSGEFNAGEAAEAVVDGQRVVVEHFGEMAVGFEDIEIFIDDDHARGNVLDQRVAGAFKIPAQEVVAHRALRLAGDQGAGEFPAAVVTAGAAVEFVGFVEFADAGERFQQRRFVGRRRCGRRREIAPADIHRHVAAETAAVAADPAGGEQRGGVGGVFGHGRTVDAAAGTGQRFDEKLARRQRRGGEFGQHGTELGQAGNGNVTDWASDIAQGVVHAAFDGVDAAFFGRAEDERRLVGRIDFDVALSQQRGQRRKGDGEIKYAGIGVGLGFLGGAGTEENDPDAVAVGLAQEFGMSHHRRIEGYDRRSPLGQVFADIIDRRRTGAGNMDAVGTGFQEVPGGGAYQLRAVGGFADAGETQLAERRRQRREGNAGEVTHETRRD</sequence>
<reference evidence="2" key="1">
    <citation type="submission" date="2019-08" db="EMBL/GenBank/DDBJ databases">
        <authorList>
            <person name="Kucharzyk K."/>
            <person name="Murdoch R.W."/>
            <person name="Higgins S."/>
            <person name="Loffler F."/>
        </authorList>
    </citation>
    <scope>NUCLEOTIDE SEQUENCE</scope>
</reference>
<feature type="compositionally biased region" description="Basic and acidic residues" evidence="1">
    <location>
        <begin position="548"/>
        <end position="570"/>
    </location>
</feature>